<sequence length="887" mass="98640">MNRQPPYSKETEHKNNSKHSANRALPPSGELEGASGVSFISHSLSLPLQSVSAVLTLLDEGCTIPFISRYRKERTGNLDEVQITNISELNDRLKELGKRKETILKTIREQEKLTPELEAKILACMDSTELEDIYLPYKPKRRTRAQIAREQGLEPLALAIMREAQNPTAPSNSPEGGREAPPNLPEWGGVPMRTREKKGTLKEASPNPSEGRGVPMRTQEKKGTLNLPQHLSKELANLPPPLSGRSGGALALDIIAEIVSENQQARNTVRTAYQRGAVITSKVIKKMKDTDEAQKFADYFDFSEPLRRCNSHRLLAMRRGENQGILRISITIDSEECISRLTRQFVRGHGVCQTLVTQAVEDSFKRLINPSIENEFAALSKERADEEAIKVFTENLRQLLLSPPLGQKRVLALDPGFANGCKIACLDEQGNLLHHEIIYPHPPRNQVRQATEALQRMISTYKIEAIAIGNGTASRESKEFVENSLTPQPPLRRERGREASPNPSERRGAPIPPRLSKELASLSPPPSGRSGGASSIFLVSEDGASIYSASPVAREEFPDEDVTTRGAISIGRRLMDPLAELVKIDPKSIGVGQYQHDVDQSKLKHSLDQTVMSCVNQVGVNLNTVSRHLLTYVSGLGPALAQNIVDYRREHGPFTSRTQLKKVKRLGDTAFQQCAGFLRIPNAKNPLDNSAVHPESYHIVEQMAKDLRCTIKDLIGNKKLLAEIDVKRYLTPHPPLRKERGSTGNDSLKDGDKLKKSLPSCERLCTPLLSEGLGEVSLRDILTELEKPGRDPRGEVEVFEFDKNVHSLNDLIVGMELPGIVTNITNFGVFVDIGVHQDGLVHISQLSDRFVTDPTQVVRLHQHIRVRVVEVDMRRKRIGLSMKNIKQ</sequence>
<dbReference type="Pfam" id="PF22706">
    <property type="entry name" value="Tex_central_region"/>
    <property type="match status" value="1"/>
</dbReference>
<evidence type="ECO:0000313" key="3">
    <source>
        <dbReference type="EMBL" id="BBA30154.1"/>
    </source>
</evidence>
<dbReference type="InterPro" id="IPR010994">
    <property type="entry name" value="RuvA_2-like"/>
</dbReference>
<dbReference type="PANTHER" id="PTHR10724:SF10">
    <property type="entry name" value="S1 RNA-BINDING DOMAIN-CONTAINING PROTEIN 1"/>
    <property type="match status" value="1"/>
</dbReference>
<reference evidence="3 4" key="1">
    <citation type="submission" date="2017-05" db="EMBL/GenBank/DDBJ databases">
        <title>whole genome sequence of Prevotella melaninogenica GAI 07411.</title>
        <authorList>
            <person name="Kondo Y."/>
            <person name="Hoshino T."/>
        </authorList>
    </citation>
    <scope>NUCLEOTIDE SEQUENCE [LARGE SCALE GENOMIC DNA]</scope>
    <source>
        <strain evidence="3 4">GAI 07411</strain>
    </source>
</reference>
<evidence type="ECO:0000259" key="2">
    <source>
        <dbReference type="PROSITE" id="PS50126"/>
    </source>
</evidence>
<dbReference type="InterPro" id="IPR050437">
    <property type="entry name" value="Ribos_protein_bS1-like"/>
</dbReference>
<feature type="region of interest" description="Disordered" evidence="1">
    <location>
        <begin position="476"/>
        <end position="535"/>
    </location>
</feature>
<dbReference type="SUPFAM" id="SSF47781">
    <property type="entry name" value="RuvA domain 2-like"/>
    <property type="match status" value="2"/>
</dbReference>
<dbReference type="InterPro" id="IPR003029">
    <property type="entry name" value="S1_domain"/>
</dbReference>
<dbReference type="Pfam" id="PF12836">
    <property type="entry name" value="HHH_3"/>
    <property type="match status" value="1"/>
</dbReference>
<dbReference type="EMBL" id="AP018050">
    <property type="protein sequence ID" value="BBA30154.1"/>
    <property type="molecule type" value="Genomic_DNA"/>
</dbReference>
<dbReference type="FunFam" id="1.10.10.650:FF:000001">
    <property type="entry name" value="S1 RNA-binding domain 1"/>
    <property type="match status" value="1"/>
</dbReference>
<dbReference type="PROSITE" id="PS50126">
    <property type="entry name" value="S1"/>
    <property type="match status" value="1"/>
</dbReference>
<name>A0A250KJR1_9BACT</name>
<dbReference type="InterPro" id="IPR055179">
    <property type="entry name" value="Tex-like_central_region"/>
</dbReference>
<dbReference type="InterPro" id="IPR023319">
    <property type="entry name" value="Tex-like_HTH_dom_sf"/>
</dbReference>
<dbReference type="RefSeq" id="WP_120175181.1">
    <property type="nucleotide sequence ID" value="NZ_AP018050.1"/>
</dbReference>
<feature type="domain" description="S1 motif" evidence="2">
    <location>
        <begin position="814"/>
        <end position="883"/>
    </location>
</feature>
<dbReference type="SUPFAM" id="SSF50249">
    <property type="entry name" value="Nucleic acid-binding proteins"/>
    <property type="match status" value="1"/>
</dbReference>
<feature type="compositionally biased region" description="Basic and acidic residues" evidence="1">
    <location>
        <begin position="491"/>
        <end position="508"/>
    </location>
</feature>
<evidence type="ECO:0000256" key="1">
    <source>
        <dbReference type="SAM" id="MobiDB-lite"/>
    </source>
</evidence>
<dbReference type="InterPro" id="IPR041692">
    <property type="entry name" value="HHH_9"/>
</dbReference>
<dbReference type="GO" id="GO:0003729">
    <property type="term" value="F:mRNA binding"/>
    <property type="evidence" value="ECO:0007669"/>
    <property type="project" value="TreeGrafter"/>
</dbReference>
<dbReference type="GO" id="GO:0006412">
    <property type="term" value="P:translation"/>
    <property type="evidence" value="ECO:0007669"/>
    <property type="project" value="TreeGrafter"/>
</dbReference>
<dbReference type="Gene3D" id="2.40.50.140">
    <property type="entry name" value="Nucleic acid-binding proteins"/>
    <property type="match status" value="1"/>
</dbReference>
<dbReference type="FunFam" id="2.40.50.140:FF:000051">
    <property type="entry name" value="RNA-binding transcriptional accessory protein"/>
    <property type="match status" value="1"/>
</dbReference>
<dbReference type="Gene3D" id="1.10.10.650">
    <property type="entry name" value="RuvA domain 2-like"/>
    <property type="match status" value="1"/>
</dbReference>
<dbReference type="SMART" id="SM00316">
    <property type="entry name" value="S1"/>
    <property type="match status" value="1"/>
</dbReference>
<feature type="compositionally biased region" description="Basic and acidic residues" evidence="1">
    <location>
        <begin position="736"/>
        <end position="752"/>
    </location>
</feature>
<dbReference type="Pfam" id="PF09371">
    <property type="entry name" value="Tex_N"/>
    <property type="match status" value="1"/>
</dbReference>
<dbReference type="Gene3D" id="3.30.420.140">
    <property type="entry name" value="YqgF/RNase H-like domain"/>
    <property type="match status" value="2"/>
</dbReference>
<dbReference type="SUPFAM" id="SSF158832">
    <property type="entry name" value="Tex N-terminal region-like"/>
    <property type="match status" value="2"/>
</dbReference>
<dbReference type="InterPro" id="IPR037027">
    <property type="entry name" value="YqgF/RNaseH-like_dom_sf"/>
</dbReference>
<dbReference type="Proteomes" id="UP000267517">
    <property type="component" value="Chromosome II"/>
</dbReference>
<dbReference type="OrthoDB" id="9804714at2"/>
<dbReference type="SMART" id="SM00732">
    <property type="entry name" value="YqgFc"/>
    <property type="match status" value="1"/>
</dbReference>
<dbReference type="CDD" id="cd05685">
    <property type="entry name" value="S1_Tex"/>
    <property type="match status" value="1"/>
</dbReference>
<dbReference type="InterPro" id="IPR012340">
    <property type="entry name" value="NA-bd_OB-fold"/>
</dbReference>
<dbReference type="InterPro" id="IPR023323">
    <property type="entry name" value="Tex-like_dom_sf"/>
</dbReference>
<dbReference type="InterPro" id="IPR044146">
    <property type="entry name" value="S1_Tex"/>
</dbReference>
<dbReference type="PANTHER" id="PTHR10724">
    <property type="entry name" value="30S RIBOSOMAL PROTEIN S1"/>
    <property type="match status" value="1"/>
</dbReference>
<dbReference type="GO" id="GO:0005737">
    <property type="term" value="C:cytoplasm"/>
    <property type="evidence" value="ECO:0007669"/>
    <property type="project" value="UniProtKB-ARBA"/>
</dbReference>
<dbReference type="Pfam" id="PF17674">
    <property type="entry name" value="HHH_9"/>
    <property type="match status" value="2"/>
</dbReference>
<dbReference type="Pfam" id="PF16921">
    <property type="entry name" value="Tex_YqgF"/>
    <property type="match status" value="2"/>
</dbReference>
<accession>A0A250KJR1</accession>
<feature type="region of interest" description="Disordered" evidence="1">
    <location>
        <begin position="732"/>
        <end position="752"/>
    </location>
</feature>
<organism evidence="3 4">
    <name type="scientific">Prevotella melaninogenica</name>
    <dbReference type="NCBI Taxonomy" id="28132"/>
    <lineage>
        <taxon>Bacteria</taxon>
        <taxon>Pseudomonadati</taxon>
        <taxon>Bacteroidota</taxon>
        <taxon>Bacteroidia</taxon>
        <taxon>Bacteroidales</taxon>
        <taxon>Prevotellaceae</taxon>
        <taxon>Prevotella</taxon>
    </lineage>
</organism>
<dbReference type="Gene3D" id="1.10.150.310">
    <property type="entry name" value="Tex RuvX-like domain-like"/>
    <property type="match status" value="1"/>
</dbReference>
<gene>
    <name evidence="3" type="ORF">PMEL_200682</name>
</gene>
<feature type="region of interest" description="Disordered" evidence="1">
    <location>
        <begin position="1"/>
        <end position="29"/>
    </location>
</feature>
<dbReference type="InterPro" id="IPR018974">
    <property type="entry name" value="Tex-like_N"/>
</dbReference>
<dbReference type="InterPro" id="IPR032639">
    <property type="entry name" value="Tex_YqgF"/>
</dbReference>
<dbReference type="InterPro" id="IPR012337">
    <property type="entry name" value="RNaseH-like_sf"/>
</dbReference>
<proteinExistence type="predicted"/>
<dbReference type="Pfam" id="PF00575">
    <property type="entry name" value="S1"/>
    <property type="match status" value="1"/>
</dbReference>
<dbReference type="InterPro" id="IPR006641">
    <property type="entry name" value="YqgF/RNaseH-like_dom"/>
</dbReference>
<evidence type="ECO:0000313" key="4">
    <source>
        <dbReference type="Proteomes" id="UP000267517"/>
    </source>
</evidence>
<dbReference type="GO" id="GO:0006139">
    <property type="term" value="P:nucleobase-containing compound metabolic process"/>
    <property type="evidence" value="ECO:0007669"/>
    <property type="project" value="InterPro"/>
</dbReference>
<dbReference type="SUPFAM" id="SSF53098">
    <property type="entry name" value="Ribonuclease H-like"/>
    <property type="match status" value="1"/>
</dbReference>
<dbReference type="FunFam" id="1.10.150.310:FF:000002">
    <property type="entry name" value="Putative transcription modulator/accessory protein"/>
    <property type="match status" value="1"/>
</dbReference>
<dbReference type="Gene3D" id="1.10.3500.10">
    <property type="entry name" value="Tex N-terminal region-like"/>
    <property type="match status" value="3"/>
</dbReference>
<dbReference type="GO" id="GO:0003735">
    <property type="term" value="F:structural constituent of ribosome"/>
    <property type="evidence" value="ECO:0007669"/>
    <property type="project" value="TreeGrafter"/>
</dbReference>
<feature type="region of interest" description="Disordered" evidence="1">
    <location>
        <begin position="166"/>
        <end position="217"/>
    </location>
</feature>
<protein>
    <submittedName>
        <fullName evidence="3">RNA-binding transcriptional accessory protein</fullName>
    </submittedName>
</protein>
<dbReference type="AlphaFoldDB" id="A0A250KJR1"/>